<sequence length="155" mass="16818">MAEAEANGRIAYIQGIFSSNRCLYSGPSCSSKLAGKLFHSPSLHIWLSGCGEEDAPRPSPALCRGRPLCLPPRPMICHITASASFASFPSFSGVCRDSLCHLFAAATGNDQASSQRHDGIRFPNVSGHMLWRFIGQEAGSLNLIFNRQPLHVFDL</sequence>
<comment type="caution">
    <text evidence="1">The sequence shown here is derived from an EMBL/GenBank/DDBJ whole genome shotgun (WGS) entry which is preliminary data.</text>
</comment>
<accession>A0AAD8PVN1</accession>
<organism evidence="1 2">
    <name type="scientific">Colletotrichum navitas</name>
    <dbReference type="NCBI Taxonomy" id="681940"/>
    <lineage>
        <taxon>Eukaryota</taxon>
        <taxon>Fungi</taxon>
        <taxon>Dikarya</taxon>
        <taxon>Ascomycota</taxon>
        <taxon>Pezizomycotina</taxon>
        <taxon>Sordariomycetes</taxon>
        <taxon>Hypocreomycetidae</taxon>
        <taxon>Glomerellales</taxon>
        <taxon>Glomerellaceae</taxon>
        <taxon>Colletotrichum</taxon>
        <taxon>Colletotrichum graminicola species complex</taxon>
    </lineage>
</organism>
<evidence type="ECO:0000313" key="1">
    <source>
        <dbReference type="EMBL" id="KAK1585476.1"/>
    </source>
</evidence>
<gene>
    <name evidence="1" type="ORF">LY79DRAFT_269150</name>
</gene>
<dbReference type="RefSeq" id="XP_060412500.1">
    <property type="nucleotide sequence ID" value="XM_060552003.1"/>
</dbReference>
<keyword evidence="2" id="KW-1185">Reference proteome</keyword>
<dbReference type="EMBL" id="JAHLJV010000044">
    <property type="protein sequence ID" value="KAK1585476.1"/>
    <property type="molecule type" value="Genomic_DNA"/>
</dbReference>
<dbReference type="Proteomes" id="UP001230504">
    <property type="component" value="Unassembled WGS sequence"/>
</dbReference>
<evidence type="ECO:0000313" key="2">
    <source>
        <dbReference type="Proteomes" id="UP001230504"/>
    </source>
</evidence>
<reference evidence="1" key="1">
    <citation type="submission" date="2021-06" db="EMBL/GenBank/DDBJ databases">
        <title>Comparative genomics, transcriptomics and evolutionary studies reveal genomic signatures of adaptation to plant cell wall in hemibiotrophic fungi.</title>
        <authorList>
            <consortium name="DOE Joint Genome Institute"/>
            <person name="Baroncelli R."/>
            <person name="Diaz J.F."/>
            <person name="Benocci T."/>
            <person name="Peng M."/>
            <person name="Battaglia E."/>
            <person name="Haridas S."/>
            <person name="Andreopoulos W."/>
            <person name="Labutti K."/>
            <person name="Pangilinan J."/>
            <person name="Floch G.L."/>
            <person name="Makela M.R."/>
            <person name="Henrissat B."/>
            <person name="Grigoriev I.V."/>
            <person name="Crouch J.A."/>
            <person name="De Vries R.P."/>
            <person name="Sukno S.A."/>
            <person name="Thon M.R."/>
        </authorList>
    </citation>
    <scope>NUCLEOTIDE SEQUENCE</scope>
    <source>
        <strain evidence="1">CBS 125086</strain>
    </source>
</reference>
<protein>
    <submittedName>
        <fullName evidence="1">Uncharacterized protein</fullName>
    </submittedName>
</protein>
<dbReference type="AlphaFoldDB" id="A0AAD8PVN1"/>
<proteinExistence type="predicted"/>
<name>A0AAD8PVN1_9PEZI</name>
<dbReference type="GeneID" id="85436243"/>